<keyword evidence="4" id="KW-0804">Transcription</keyword>
<dbReference type="AlphaFoldDB" id="A0A554SD29"/>
<dbReference type="Pfam" id="PF00126">
    <property type="entry name" value="HTH_1"/>
    <property type="match status" value="1"/>
</dbReference>
<evidence type="ECO:0000259" key="5">
    <source>
        <dbReference type="PROSITE" id="PS50931"/>
    </source>
</evidence>
<evidence type="ECO:0000256" key="2">
    <source>
        <dbReference type="ARBA" id="ARBA00023015"/>
    </source>
</evidence>
<dbReference type="Pfam" id="PF03466">
    <property type="entry name" value="LysR_substrate"/>
    <property type="match status" value="1"/>
</dbReference>
<dbReference type="SUPFAM" id="SSF46785">
    <property type="entry name" value="Winged helix' DNA-binding domain"/>
    <property type="match status" value="1"/>
</dbReference>
<keyword evidence="2" id="KW-0805">Transcription regulation</keyword>
<dbReference type="EMBL" id="VLNT01000004">
    <property type="protein sequence ID" value="TSD64244.1"/>
    <property type="molecule type" value="Genomic_DNA"/>
</dbReference>
<evidence type="ECO:0000256" key="3">
    <source>
        <dbReference type="ARBA" id="ARBA00023125"/>
    </source>
</evidence>
<evidence type="ECO:0000313" key="6">
    <source>
        <dbReference type="EMBL" id="TSD64244.1"/>
    </source>
</evidence>
<name>A0A554SD29_9ACTN</name>
<reference evidence="6 7" key="1">
    <citation type="submission" date="2019-07" db="EMBL/GenBank/DDBJ databases">
        <authorList>
            <person name="Zhao L.H."/>
        </authorList>
    </citation>
    <scope>NUCLEOTIDE SEQUENCE [LARGE SCALE GENOMIC DNA]</scope>
    <source>
        <strain evidence="6 7">Co35</strain>
    </source>
</reference>
<dbReference type="InterPro" id="IPR036388">
    <property type="entry name" value="WH-like_DNA-bd_sf"/>
</dbReference>
<dbReference type="PANTHER" id="PTHR30346:SF28">
    <property type="entry name" value="HTH-TYPE TRANSCRIPTIONAL REGULATOR CYNR"/>
    <property type="match status" value="1"/>
</dbReference>
<keyword evidence="7" id="KW-1185">Reference proteome</keyword>
<evidence type="ECO:0000256" key="4">
    <source>
        <dbReference type="ARBA" id="ARBA00023163"/>
    </source>
</evidence>
<evidence type="ECO:0000256" key="1">
    <source>
        <dbReference type="ARBA" id="ARBA00009437"/>
    </source>
</evidence>
<protein>
    <submittedName>
        <fullName evidence="6">LysR family transcriptional regulator</fullName>
    </submittedName>
</protein>
<proteinExistence type="inferred from homology"/>
<dbReference type="GO" id="GO:0003700">
    <property type="term" value="F:DNA-binding transcription factor activity"/>
    <property type="evidence" value="ECO:0007669"/>
    <property type="project" value="InterPro"/>
</dbReference>
<dbReference type="Gene3D" id="1.10.10.10">
    <property type="entry name" value="Winged helix-like DNA-binding domain superfamily/Winged helix DNA-binding domain"/>
    <property type="match status" value="1"/>
</dbReference>
<gene>
    <name evidence="6" type="ORF">FNM00_06755</name>
</gene>
<dbReference type="Proteomes" id="UP000316988">
    <property type="component" value="Unassembled WGS sequence"/>
</dbReference>
<dbReference type="RefSeq" id="WP_143912689.1">
    <property type="nucleotide sequence ID" value="NZ_VLNT01000004.1"/>
</dbReference>
<organism evidence="6 7">
    <name type="scientific">Aeromicrobium piscarium</name>
    <dbReference type="NCBI Taxonomy" id="2590901"/>
    <lineage>
        <taxon>Bacteria</taxon>
        <taxon>Bacillati</taxon>
        <taxon>Actinomycetota</taxon>
        <taxon>Actinomycetes</taxon>
        <taxon>Propionibacteriales</taxon>
        <taxon>Nocardioidaceae</taxon>
        <taxon>Aeromicrobium</taxon>
    </lineage>
</organism>
<comment type="similarity">
    <text evidence="1">Belongs to the LysR transcriptional regulatory family.</text>
</comment>
<accession>A0A554SD29</accession>
<dbReference type="FunFam" id="1.10.10.10:FF:000001">
    <property type="entry name" value="LysR family transcriptional regulator"/>
    <property type="match status" value="1"/>
</dbReference>
<evidence type="ECO:0000313" key="7">
    <source>
        <dbReference type="Proteomes" id="UP000316988"/>
    </source>
</evidence>
<dbReference type="InterPro" id="IPR036390">
    <property type="entry name" value="WH_DNA-bd_sf"/>
</dbReference>
<dbReference type="PANTHER" id="PTHR30346">
    <property type="entry name" value="TRANSCRIPTIONAL DUAL REGULATOR HCAR-RELATED"/>
    <property type="match status" value="1"/>
</dbReference>
<dbReference type="InterPro" id="IPR005119">
    <property type="entry name" value="LysR_subst-bd"/>
</dbReference>
<feature type="domain" description="HTH lysR-type" evidence="5">
    <location>
        <begin position="1"/>
        <end position="58"/>
    </location>
</feature>
<dbReference type="GO" id="GO:0032993">
    <property type="term" value="C:protein-DNA complex"/>
    <property type="evidence" value="ECO:0007669"/>
    <property type="project" value="TreeGrafter"/>
</dbReference>
<keyword evidence="3" id="KW-0238">DNA-binding</keyword>
<sequence length="289" mass="30098">MRTRQLEFFLAVTTCGTFSGAATELGVSQPALSQAIASLEGRVGTALFVRSPHGVRLTKAGREFEVPARAALAALRDAADAARRADRIESGALEIACHSTLAIDPTATLVGRFHRNFSDVTVRVRDVPERDLTERELFDLGVDLAIVFGELAGPSTTTVPLPPLELAAVLPGPADRTTTLEEVIAHGLVTTPVDSASRIFLSRHLESAAVDEAVAVEVEYTEAILPLVINGAGAAIVPARHAAAAASLPGLTVCELVPRAELDVAIAMPTGTPTAAAAEFISLAEGASR</sequence>
<dbReference type="GO" id="GO:0003677">
    <property type="term" value="F:DNA binding"/>
    <property type="evidence" value="ECO:0007669"/>
    <property type="project" value="UniProtKB-KW"/>
</dbReference>
<dbReference type="PRINTS" id="PR00039">
    <property type="entry name" value="HTHLYSR"/>
</dbReference>
<dbReference type="SUPFAM" id="SSF53850">
    <property type="entry name" value="Periplasmic binding protein-like II"/>
    <property type="match status" value="1"/>
</dbReference>
<dbReference type="CDD" id="cd05466">
    <property type="entry name" value="PBP2_LTTR_substrate"/>
    <property type="match status" value="1"/>
</dbReference>
<comment type="caution">
    <text evidence="6">The sequence shown here is derived from an EMBL/GenBank/DDBJ whole genome shotgun (WGS) entry which is preliminary data.</text>
</comment>
<dbReference type="Gene3D" id="3.40.190.290">
    <property type="match status" value="1"/>
</dbReference>
<dbReference type="OrthoDB" id="3181812at2"/>
<dbReference type="InterPro" id="IPR000847">
    <property type="entry name" value="LysR_HTH_N"/>
</dbReference>
<dbReference type="PROSITE" id="PS50931">
    <property type="entry name" value="HTH_LYSR"/>
    <property type="match status" value="1"/>
</dbReference>